<dbReference type="AlphaFoldDB" id="A0A081NCD8"/>
<dbReference type="PANTHER" id="PTHR42991:SF1">
    <property type="entry name" value="ALDEHYDE DEHYDROGENASE"/>
    <property type="match status" value="1"/>
</dbReference>
<sequence>MDALPLLIPGADAPAGTLDVYNPFDLSLVGKLETGDSRHVEQALTTAYGLFRNRDQWLSLDQRIDIFSRVLHRISREQENLAKQAASEGGKPLVDSRVEISRAMDGIKLCIDCMRGETGSMPVVNSTAATRHHLALTTAEPVGVVVAVSAFNHPFNLIVHQIGPALAAGCPVIVKPADDTPLSCWRLAKLFHEAGLPPEWLQVMIPDSLAVAEHLVTARRVGFFSFIGSAKVGWTLRSKLAPGTRCALEHGGAAPVIVAKDADIDLAVKAIAKGGFYHAGQVCVSSQRVYVQKSVSKAFLRGLKKAADALVVDNQLNESTDVGPLIRPREVDRVEEWVNEARAAGGTIVCGGQRVGQTGYAPTVIHNPPASVRVSEQEIFGPVVCVYDYDDLDDAIEQANSLPLAFQAAVFSSHQPTILRAYKRLDASAVMVNQHTAFRSDGMPFAGLKQSGLGVGGIHHTFKDMQIEKMMVIHSEEL</sequence>
<feature type="domain" description="Aldehyde dehydrogenase" evidence="3">
    <location>
        <begin position="16"/>
        <end position="466"/>
    </location>
</feature>
<evidence type="ECO:0000313" key="5">
    <source>
        <dbReference type="Proteomes" id="UP000028006"/>
    </source>
</evidence>
<dbReference type="InterPro" id="IPR051020">
    <property type="entry name" value="ALDH-related_metabolic_enz"/>
</dbReference>
<dbReference type="InterPro" id="IPR016163">
    <property type="entry name" value="Ald_DH_C"/>
</dbReference>
<comment type="caution">
    <text evidence="4">The sequence shown here is derived from an EMBL/GenBank/DDBJ whole genome shotgun (WGS) entry which is preliminary data.</text>
</comment>
<gene>
    <name evidence="4" type="ORF">GZ77_06560</name>
</gene>
<evidence type="ECO:0000259" key="3">
    <source>
        <dbReference type="Pfam" id="PF00171"/>
    </source>
</evidence>
<dbReference type="InterPro" id="IPR016161">
    <property type="entry name" value="Ald_DH/histidinol_DH"/>
</dbReference>
<dbReference type="Proteomes" id="UP000028006">
    <property type="component" value="Unassembled WGS sequence"/>
</dbReference>
<dbReference type="InterPro" id="IPR016162">
    <property type="entry name" value="Ald_DH_N"/>
</dbReference>
<dbReference type="Gene3D" id="3.40.309.10">
    <property type="entry name" value="Aldehyde Dehydrogenase, Chain A, domain 2"/>
    <property type="match status" value="1"/>
</dbReference>
<dbReference type="eggNOG" id="COG1012">
    <property type="taxonomic scope" value="Bacteria"/>
</dbReference>
<dbReference type="InterPro" id="IPR015590">
    <property type="entry name" value="Aldehyde_DH_dom"/>
</dbReference>
<keyword evidence="2" id="KW-0560">Oxidoreductase</keyword>
<proteinExistence type="inferred from homology"/>
<protein>
    <submittedName>
        <fullName evidence="4">Aldehyde dehydrogenase</fullName>
    </submittedName>
</protein>
<evidence type="ECO:0000256" key="1">
    <source>
        <dbReference type="ARBA" id="ARBA00009986"/>
    </source>
</evidence>
<dbReference type="Gene3D" id="3.40.605.10">
    <property type="entry name" value="Aldehyde Dehydrogenase, Chain A, domain 1"/>
    <property type="match status" value="1"/>
</dbReference>
<dbReference type="GO" id="GO:0008911">
    <property type="term" value="F:lactaldehyde dehydrogenase (NAD+) activity"/>
    <property type="evidence" value="ECO:0007669"/>
    <property type="project" value="TreeGrafter"/>
</dbReference>
<name>A0A081NCD8_9GAMM</name>
<dbReference type="PANTHER" id="PTHR42991">
    <property type="entry name" value="ALDEHYDE DEHYDROGENASE"/>
    <property type="match status" value="1"/>
</dbReference>
<dbReference type="EMBL" id="JOKG01000001">
    <property type="protein sequence ID" value="KEQ16111.1"/>
    <property type="molecule type" value="Genomic_DNA"/>
</dbReference>
<comment type="similarity">
    <text evidence="1">Belongs to the aldehyde dehydrogenase family.</text>
</comment>
<accession>A0A081NCD8</accession>
<dbReference type="Pfam" id="PF00171">
    <property type="entry name" value="Aldedh"/>
    <property type="match status" value="1"/>
</dbReference>
<reference evidence="4 5" key="1">
    <citation type="submission" date="2014-06" db="EMBL/GenBank/DDBJ databases">
        <title>Whole Genome Sequences of Three Symbiotic Endozoicomonas Bacteria.</title>
        <authorList>
            <person name="Neave M.J."/>
            <person name="Apprill A."/>
            <person name="Voolstra C.R."/>
        </authorList>
    </citation>
    <scope>NUCLEOTIDE SEQUENCE [LARGE SCALE GENOMIC DNA]</scope>
    <source>
        <strain evidence="4 5">LMG 24815</strain>
    </source>
</reference>
<organism evidence="4 5">
    <name type="scientific">Endozoicomonas montiporae</name>
    <dbReference type="NCBI Taxonomy" id="1027273"/>
    <lineage>
        <taxon>Bacteria</taxon>
        <taxon>Pseudomonadati</taxon>
        <taxon>Pseudomonadota</taxon>
        <taxon>Gammaproteobacteria</taxon>
        <taxon>Oceanospirillales</taxon>
        <taxon>Endozoicomonadaceae</taxon>
        <taxon>Endozoicomonas</taxon>
    </lineage>
</organism>
<dbReference type="RefSeq" id="WP_034873360.1">
    <property type="nucleotide sequence ID" value="NZ_JOKG01000001.1"/>
</dbReference>
<dbReference type="SUPFAM" id="SSF53720">
    <property type="entry name" value="ALDH-like"/>
    <property type="match status" value="1"/>
</dbReference>
<keyword evidence="5" id="KW-1185">Reference proteome</keyword>
<evidence type="ECO:0000313" key="4">
    <source>
        <dbReference type="EMBL" id="KEQ16111.1"/>
    </source>
</evidence>
<evidence type="ECO:0000256" key="2">
    <source>
        <dbReference type="ARBA" id="ARBA00023002"/>
    </source>
</evidence>